<gene>
    <name evidence="2" type="ORF">GCM10011351_00320</name>
</gene>
<keyword evidence="3" id="KW-1185">Reference proteome</keyword>
<dbReference type="RefSeq" id="WP_117152507.1">
    <property type="nucleotide sequence ID" value="NZ_BMLG01000001.1"/>
</dbReference>
<evidence type="ECO:0000313" key="2">
    <source>
        <dbReference type="EMBL" id="GGM18494.1"/>
    </source>
</evidence>
<name>A0A917WPB1_9BACI</name>
<comment type="caution">
    <text evidence="2">The sequence shown here is derived from an EMBL/GenBank/DDBJ whole genome shotgun (WGS) entry which is preliminary data.</text>
</comment>
<accession>A0A917WPB1</accession>
<evidence type="ECO:0000313" key="3">
    <source>
        <dbReference type="Proteomes" id="UP000618460"/>
    </source>
</evidence>
<dbReference type="AlphaFoldDB" id="A0A917WPB1"/>
<feature type="transmembrane region" description="Helical" evidence="1">
    <location>
        <begin position="6"/>
        <end position="25"/>
    </location>
</feature>
<keyword evidence="1" id="KW-0812">Transmembrane</keyword>
<keyword evidence="1" id="KW-1133">Transmembrane helix</keyword>
<dbReference type="Proteomes" id="UP000618460">
    <property type="component" value="Unassembled WGS sequence"/>
</dbReference>
<evidence type="ECO:0000256" key="1">
    <source>
        <dbReference type="SAM" id="Phobius"/>
    </source>
</evidence>
<sequence>MKKNLITILALIIFGVGIFLIYDQLNRTSYQNVMSDMIDESEQIIEITIEDKRNYIETTIEDKELFDDIIEKPKEMQLRKQNDLPSMDYLIIIHTNKRDYDIGLGKTGIHFGYAGTYSVVGENILYNNINQIKF</sequence>
<organism evidence="2 3">
    <name type="scientific">Paraliobacillus quinghaiensis</name>
    <dbReference type="NCBI Taxonomy" id="470815"/>
    <lineage>
        <taxon>Bacteria</taxon>
        <taxon>Bacillati</taxon>
        <taxon>Bacillota</taxon>
        <taxon>Bacilli</taxon>
        <taxon>Bacillales</taxon>
        <taxon>Bacillaceae</taxon>
        <taxon>Paraliobacillus</taxon>
    </lineage>
</organism>
<dbReference type="OrthoDB" id="2626526at2"/>
<proteinExistence type="predicted"/>
<protein>
    <submittedName>
        <fullName evidence="2">Uncharacterized protein</fullName>
    </submittedName>
</protein>
<reference evidence="2" key="1">
    <citation type="journal article" date="2014" name="Int. J. Syst. Evol. Microbiol.">
        <title>Complete genome sequence of Corynebacterium casei LMG S-19264T (=DSM 44701T), isolated from a smear-ripened cheese.</title>
        <authorList>
            <consortium name="US DOE Joint Genome Institute (JGI-PGF)"/>
            <person name="Walter F."/>
            <person name="Albersmeier A."/>
            <person name="Kalinowski J."/>
            <person name="Ruckert C."/>
        </authorList>
    </citation>
    <scope>NUCLEOTIDE SEQUENCE</scope>
    <source>
        <strain evidence="2">CGMCC 1.6333</strain>
    </source>
</reference>
<reference evidence="2" key="2">
    <citation type="submission" date="2020-09" db="EMBL/GenBank/DDBJ databases">
        <authorList>
            <person name="Sun Q."/>
            <person name="Zhou Y."/>
        </authorList>
    </citation>
    <scope>NUCLEOTIDE SEQUENCE</scope>
    <source>
        <strain evidence="2">CGMCC 1.6333</strain>
    </source>
</reference>
<dbReference type="EMBL" id="BMLG01000001">
    <property type="protein sequence ID" value="GGM18494.1"/>
    <property type="molecule type" value="Genomic_DNA"/>
</dbReference>
<keyword evidence="1" id="KW-0472">Membrane</keyword>